<dbReference type="STRING" id="36050.A0A1B8ABT5"/>
<keyword evidence="2" id="KW-1185">Reference proteome</keyword>
<dbReference type="Proteomes" id="UP000091967">
    <property type="component" value="Unassembled WGS sequence"/>
</dbReference>
<organism evidence="1 2">
    <name type="scientific">Fusarium poae</name>
    <dbReference type="NCBI Taxonomy" id="36050"/>
    <lineage>
        <taxon>Eukaryota</taxon>
        <taxon>Fungi</taxon>
        <taxon>Dikarya</taxon>
        <taxon>Ascomycota</taxon>
        <taxon>Pezizomycotina</taxon>
        <taxon>Sordariomycetes</taxon>
        <taxon>Hypocreomycetidae</taxon>
        <taxon>Hypocreales</taxon>
        <taxon>Nectriaceae</taxon>
        <taxon>Fusarium</taxon>
    </lineage>
</organism>
<dbReference type="AlphaFoldDB" id="A0A1B8ABT5"/>
<comment type="caution">
    <text evidence="1">The sequence shown here is derived from an EMBL/GenBank/DDBJ whole genome shotgun (WGS) entry which is preliminary data.</text>
</comment>
<reference evidence="1 2" key="1">
    <citation type="submission" date="2016-06" db="EMBL/GenBank/DDBJ databases">
        <title>Living apart together: crosstalk between the core and supernumerary genomes in a fungal plant pathogen.</title>
        <authorList>
            <person name="Vanheule A."/>
            <person name="Audenaert K."/>
            <person name="Warris S."/>
            <person name="Van De Geest H."/>
            <person name="Schijlen E."/>
            <person name="Hofte M."/>
            <person name="De Saeger S."/>
            <person name="Haesaert G."/>
            <person name="Waalwijk C."/>
            <person name="Van Der Lee T."/>
        </authorList>
    </citation>
    <scope>NUCLEOTIDE SEQUENCE [LARGE SCALE GENOMIC DNA]</scope>
    <source>
        <strain evidence="1 2">2516</strain>
    </source>
</reference>
<proteinExistence type="predicted"/>
<evidence type="ECO:0000313" key="2">
    <source>
        <dbReference type="Proteomes" id="UP000091967"/>
    </source>
</evidence>
<protein>
    <submittedName>
        <fullName evidence="1">Uncharacterized protein</fullName>
    </submittedName>
</protein>
<evidence type="ECO:0000313" key="1">
    <source>
        <dbReference type="EMBL" id="OBS17946.1"/>
    </source>
</evidence>
<name>A0A1B8ABT5_FUSPO</name>
<dbReference type="EMBL" id="LYXU01000004">
    <property type="protein sequence ID" value="OBS17946.1"/>
    <property type="molecule type" value="Genomic_DNA"/>
</dbReference>
<gene>
    <name evidence="1" type="ORF">FPOA_09674</name>
</gene>
<accession>A0A1B8ABT5</accession>
<sequence length="150" mass="16704">MTTRDITTQVEAPAETAIQRLKQREDVAHDPAQDLGPDSDIISQLGGPETNFKLKYTTGFGESYCITRRQILPGAPPDIAFTRSVPHVTVKDSTKEFMASIWQVKESRAKTAYPTVSFKFWHQPDNASIKTECAAITELNTLSDVPTEDF</sequence>